<feature type="transmembrane region" description="Helical" evidence="1">
    <location>
        <begin position="71"/>
        <end position="104"/>
    </location>
</feature>
<protein>
    <submittedName>
        <fullName evidence="2">Uncharacterized protein</fullName>
    </submittedName>
</protein>
<dbReference type="AlphaFoldDB" id="A0A820PZ26"/>
<dbReference type="EMBL" id="CAJOAZ010028000">
    <property type="protein sequence ID" value="CAF4413926.1"/>
    <property type="molecule type" value="Genomic_DNA"/>
</dbReference>
<proteinExistence type="predicted"/>
<dbReference type="Proteomes" id="UP000663844">
    <property type="component" value="Unassembled WGS sequence"/>
</dbReference>
<accession>A0A820PZ26</accession>
<evidence type="ECO:0000313" key="2">
    <source>
        <dbReference type="EMBL" id="CAF4413926.1"/>
    </source>
</evidence>
<name>A0A820PZ26_9BILA</name>
<evidence type="ECO:0000256" key="1">
    <source>
        <dbReference type="SAM" id="Phobius"/>
    </source>
</evidence>
<feature type="non-terminal residue" evidence="2">
    <location>
        <position position="1"/>
    </location>
</feature>
<keyword evidence="1" id="KW-0472">Membrane</keyword>
<reference evidence="2" key="1">
    <citation type="submission" date="2021-02" db="EMBL/GenBank/DDBJ databases">
        <authorList>
            <person name="Nowell W R."/>
        </authorList>
    </citation>
    <scope>NUCLEOTIDE SEQUENCE</scope>
</reference>
<sequence length="108" mass="12353">VNTEAIRVLIDCGAKTNIRNADNEDIYEFAAKSPQTRYLILLISQLTIANSDLPKWLQVDRSIRTLGTKLFPYLVLIFIACVVELSLWFVHKGIIMLILIFLGYGYMM</sequence>
<comment type="caution">
    <text evidence="2">The sequence shown here is derived from an EMBL/GenBank/DDBJ whole genome shotgun (WGS) entry which is preliminary data.</text>
</comment>
<gene>
    <name evidence="2" type="ORF">OXD698_LOCUS52211</name>
</gene>
<keyword evidence="1" id="KW-1133">Transmembrane helix</keyword>
<evidence type="ECO:0000313" key="3">
    <source>
        <dbReference type="Proteomes" id="UP000663844"/>
    </source>
</evidence>
<organism evidence="2 3">
    <name type="scientific">Adineta steineri</name>
    <dbReference type="NCBI Taxonomy" id="433720"/>
    <lineage>
        <taxon>Eukaryota</taxon>
        <taxon>Metazoa</taxon>
        <taxon>Spiralia</taxon>
        <taxon>Gnathifera</taxon>
        <taxon>Rotifera</taxon>
        <taxon>Eurotatoria</taxon>
        <taxon>Bdelloidea</taxon>
        <taxon>Adinetida</taxon>
        <taxon>Adinetidae</taxon>
        <taxon>Adineta</taxon>
    </lineage>
</organism>
<keyword evidence="1" id="KW-0812">Transmembrane</keyword>